<dbReference type="GeneID" id="27343380"/>
<reference evidence="6 7" key="1">
    <citation type="submission" date="2015-01" db="EMBL/GenBank/DDBJ databases">
        <title>The Genome Sequence of Cladophialophora immunda CBS83496.</title>
        <authorList>
            <consortium name="The Broad Institute Genomics Platform"/>
            <person name="Cuomo C."/>
            <person name="de Hoog S."/>
            <person name="Gorbushina A."/>
            <person name="Stielow B."/>
            <person name="Teixiera M."/>
            <person name="Abouelleil A."/>
            <person name="Chapman S.B."/>
            <person name="Priest M."/>
            <person name="Young S.K."/>
            <person name="Wortman J."/>
            <person name="Nusbaum C."/>
            <person name="Birren B."/>
        </authorList>
    </citation>
    <scope>NUCLEOTIDE SEQUENCE [LARGE SCALE GENOMIC DNA]</scope>
    <source>
        <strain evidence="6 7">CBS 83496</strain>
    </source>
</reference>
<sequence>MAGVTPSEQSFKQMWDEAEERFVKITKKPLRSSPKKSLNDVIQDLENRYNESGPADDERNKPRAKELVENVLNCIKLLGGIAAQGASIVFGPANLCYSAVSFLIDIPSQVSSLYDGLADLFQRIFTFLKTFQIYQRIEDFAEVDLELKQTTHKLMISFVTICALSIKVLGPSKLRKAKIAAKLILFGDDSGVGAELSKFKKLVEANSQISDAVTLEVVLESHHDLDSKLKVVHDKLIEASEESGRKLMLIATGLDALVKAENERKLEKAHQDQVDALLKKLSIKMETVQACEQMYQNIRAATVRSTGIGWLHTEPEYETWIRIDSKPDSLLLLTGGEKSGKSFLVSTMINQAASQIPESMQTSMRVSIAYYYFPEPDEKPSRETSVKETQLPTTALKSMAVQIAKHNSQYAKEMAALGDKQAGEAWTDLSCNALWQTLQLAAPKKDVTYFLFFDGLDHVEESKAQELLQVLLNDNSPRLRIMASCNPNFVEKTRSKLDSIGRRIPRIAMEWNNWLDIAAYVEYSMKHNNLLQGKEEETVELLDYIKGKVLELSNGNYDTLRRLLDEIKGAISADKSHDEIRAYLDHDAKQTEPLVAQRTIDSLNAALEPHEITQLNELLAWVIYGKAWFKPQHLKGVLVLFYGRTPAKTVEDKLDGVYRKVLRVDSDGNVVVDSEIEKLLTQVPRVRVDKDTVDDTKPLISMTITINRVDVDTVRRFLWDLSEKANFGKSLPFDALVPMAQAQVKPRITANRADGQLTMTRRCMKLLMADPDSRTESLIPYALKYLPRHLQDLRGRVDEDGIDMAERKEIGRSLVSLLFDTGFIEKHWALGEGLETEWLDGDFLCDALPAWLRDSATADGLLYRYRQWVEQAVSSENPGIVALKDITLMVGRQWLCDRKWENIEAMVLWMLSYLSPDKAQVAGVEVDSTEAQEDAGAGDDTQTDEGALVVARLDEEGPKESNQISRAAEWVEKELKVEHKTSLWYERLGQSFLAFSMAEAAKESYQQAQSMPNASWKCGEGLALAFESEGSLQSAVDEMTSVVSQLKSLPQEQNETNIATSLRRLGGWQVQLGHSEEAISAYREVVELDLHDYETCWTFLGLLIRCQRAGEALEILICMIDQRGNESGATRLGELFMSFSSEHLDSLDTIFSVARRDKLFKTLLETVLQAVELARKKEDKSPLAYLLFFYGVAIAHPNYEDRRPEEALRYWEELCRMGFGKWGTWVDTVVSLAARFITAHHFSHALAAHKEGKDSTFHISNIEELIKRVHSAWYYDYNGMEKKVRTFLGSYYARSGQNQQARKVLQNDMRDALLLLSDDDPDNDWQGYIAMAEVSMHAGDDLNALSAWSLLAPKEVNEESAGDATTDRGDTIFSCDGNCGRRWSHADDMYMCKICPDVELDAGCLEKLKTGTLNRYICDASHDWLHVPSWPYDNYRVADKGKVVVGGEMADGRRVGGEKVPVNVWIQGIYEQWGIPKPERDEAEPDPEPKPEESTV</sequence>
<evidence type="ECO:0000259" key="5">
    <source>
        <dbReference type="Pfam" id="PF24883"/>
    </source>
</evidence>
<dbReference type="Gene3D" id="3.40.50.300">
    <property type="entry name" value="P-loop containing nucleotide triphosphate hydrolases"/>
    <property type="match status" value="1"/>
</dbReference>
<dbReference type="InterPro" id="IPR056884">
    <property type="entry name" value="NPHP3-like_N"/>
</dbReference>
<dbReference type="PANTHER" id="PTHR10039">
    <property type="entry name" value="AMELOGENIN"/>
    <property type="match status" value="1"/>
</dbReference>
<evidence type="ECO:0000256" key="1">
    <source>
        <dbReference type="ARBA" id="ARBA00022737"/>
    </source>
</evidence>
<dbReference type="Pfam" id="PF24883">
    <property type="entry name" value="NPHP3_N"/>
    <property type="match status" value="1"/>
</dbReference>
<dbReference type="Proteomes" id="UP000054466">
    <property type="component" value="Unassembled WGS sequence"/>
</dbReference>
<feature type="domain" description="Fungal STAND N-terminal Goodbye" evidence="4">
    <location>
        <begin position="15"/>
        <end position="134"/>
    </location>
</feature>
<evidence type="ECO:0000256" key="3">
    <source>
        <dbReference type="SAM" id="MobiDB-lite"/>
    </source>
</evidence>
<feature type="domain" description="Nephrocystin 3-like N-terminal" evidence="5">
    <location>
        <begin position="310"/>
        <end position="484"/>
    </location>
</feature>
<feature type="repeat" description="TPR" evidence="2">
    <location>
        <begin position="1059"/>
        <end position="1092"/>
    </location>
</feature>
<dbReference type="VEuPathDB" id="FungiDB:PV07_04186"/>
<dbReference type="InterPro" id="IPR027417">
    <property type="entry name" value="P-loop_NTPase"/>
</dbReference>
<name>A0A0D2B513_9EURO</name>
<dbReference type="InterPro" id="IPR019734">
    <property type="entry name" value="TPR_rpt"/>
</dbReference>
<keyword evidence="1" id="KW-0677">Repeat</keyword>
<organism evidence="6 7">
    <name type="scientific">Cladophialophora immunda</name>
    <dbReference type="NCBI Taxonomy" id="569365"/>
    <lineage>
        <taxon>Eukaryota</taxon>
        <taxon>Fungi</taxon>
        <taxon>Dikarya</taxon>
        <taxon>Ascomycota</taxon>
        <taxon>Pezizomycotina</taxon>
        <taxon>Eurotiomycetes</taxon>
        <taxon>Chaetothyriomycetidae</taxon>
        <taxon>Chaetothyriales</taxon>
        <taxon>Herpotrichiellaceae</taxon>
        <taxon>Cladophialophora</taxon>
    </lineage>
</organism>
<dbReference type="Pfam" id="PF17109">
    <property type="entry name" value="Goodbye"/>
    <property type="match status" value="1"/>
</dbReference>
<keyword evidence="2" id="KW-0802">TPR repeat</keyword>
<dbReference type="STRING" id="569365.A0A0D2B513"/>
<dbReference type="HOGENOM" id="CLU_001466_3_0_1"/>
<dbReference type="EMBL" id="KN847041">
    <property type="protein sequence ID" value="KIW32657.1"/>
    <property type="molecule type" value="Genomic_DNA"/>
</dbReference>
<dbReference type="InterPro" id="IPR011990">
    <property type="entry name" value="TPR-like_helical_dom_sf"/>
</dbReference>
<dbReference type="Gene3D" id="1.25.40.10">
    <property type="entry name" value="Tetratricopeptide repeat domain"/>
    <property type="match status" value="1"/>
</dbReference>
<protein>
    <submittedName>
        <fullName evidence="6">Uncharacterized protein</fullName>
    </submittedName>
</protein>
<accession>A0A0D2B513</accession>
<feature type="compositionally biased region" description="Basic and acidic residues" evidence="3">
    <location>
        <begin position="1487"/>
        <end position="1496"/>
    </location>
</feature>
<keyword evidence="7" id="KW-1185">Reference proteome</keyword>
<dbReference type="OrthoDB" id="2913095at2759"/>
<feature type="region of interest" description="Disordered" evidence="3">
    <location>
        <begin position="1475"/>
        <end position="1496"/>
    </location>
</feature>
<dbReference type="PROSITE" id="PS50005">
    <property type="entry name" value="TPR"/>
    <property type="match status" value="1"/>
</dbReference>
<evidence type="ECO:0000313" key="7">
    <source>
        <dbReference type="Proteomes" id="UP000054466"/>
    </source>
</evidence>
<evidence type="ECO:0000259" key="4">
    <source>
        <dbReference type="Pfam" id="PF17109"/>
    </source>
</evidence>
<dbReference type="InterPro" id="IPR031350">
    <property type="entry name" value="Goodbye_dom"/>
</dbReference>
<evidence type="ECO:0000313" key="6">
    <source>
        <dbReference type="EMBL" id="KIW32657.1"/>
    </source>
</evidence>
<evidence type="ECO:0000256" key="2">
    <source>
        <dbReference type="PROSITE-ProRule" id="PRU00339"/>
    </source>
</evidence>
<dbReference type="PANTHER" id="PTHR10039:SF17">
    <property type="entry name" value="FUNGAL STAND N-TERMINAL GOODBYE DOMAIN-CONTAINING PROTEIN-RELATED"/>
    <property type="match status" value="1"/>
</dbReference>
<gene>
    <name evidence="6" type="ORF">PV07_04186</name>
</gene>
<proteinExistence type="predicted"/>
<dbReference type="SUPFAM" id="SSF48452">
    <property type="entry name" value="TPR-like"/>
    <property type="match status" value="1"/>
</dbReference>
<dbReference type="RefSeq" id="XP_016252873.1">
    <property type="nucleotide sequence ID" value="XM_016390971.1"/>
</dbReference>